<dbReference type="RefSeq" id="XP_025051433.1">
    <property type="nucleotide sequence ID" value="XM_025195648.1"/>
</dbReference>
<evidence type="ECO:0000313" key="2">
    <source>
        <dbReference type="RefSeq" id="XP_025051433.1"/>
    </source>
</evidence>
<keyword evidence="1" id="KW-1185">Reference proteome</keyword>
<proteinExistence type="predicted"/>
<accession>A0A3Q0G066</accession>
<evidence type="ECO:0000313" key="1">
    <source>
        <dbReference type="Proteomes" id="UP000189705"/>
    </source>
</evidence>
<dbReference type="SUPFAM" id="SSF52047">
    <property type="entry name" value="RNI-like"/>
    <property type="match status" value="1"/>
</dbReference>
<dbReference type="GeneID" id="112548884"/>
<protein>
    <submittedName>
        <fullName evidence="2">NACHT, LRR and PYD domains-containing protein 12-like</fullName>
    </submittedName>
</protein>
<organism evidence="1 2">
    <name type="scientific">Alligator sinensis</name>
    <name type="common">Chinese alligator</name>
    <dbReference type="NCBI Taxonomy" id="38654"/>
    <lineage>
        <taxon>Eukaryota</taxon>
        <taxon>Metazoa</taxon>
        <taxon>Chordata</taxon>
        <taxon>Craniata</taxon>
        <taxon>Vertebrata</taxon>
        <taxon>Euteleostomi</taxon>
        <taxon>Archelosauria</taxon>
        <taxon>Archosauria</taxon>
        <taxon>Crocodylia</taxon>
        <taxon>Alligatoridae</taxon>
        <taxon>Alligatorinae</taxon>
        <taxon>Alligator</taxon>
    </lineage>
</organism>
<dbReference type="InParanoid" id="A0A3Q0G066"/>
<dbReference type="InterPro" id="IPR032675">
    <property type="entry name" value="LRR_dom_sf"/>
</dbReference>
<dbReference type="AlphaFoldDB" id="A0A3Q0G066"/>
<dbReference type="Proteomes" id="UP000189705">
    <property type="component" value="Unplaced"/>
</dbReference>
<sequence length="94" mass="10477">MSPSLTELDLRGYRGLGAGGVRLLCEGLRHPSCKLQTLRLSLCKRNAETKQELEDVKGMKPGLVIQVLEVDEEEDAPWSVWSDLAVKAQRCLLQ</sequence>
<dbReference type="Gene3D" id="3.80.10.10">
    <property type="entry name" value="Ribonuclease Inhibitor"/>
    <property type="match status" value="1"/>
</dbReference>
<reference evidence="2" key="1">
    <citation type="submission" date="2025-08" db="UniProtKB">
        <authorList>
            <consortium name="RefSeq"/>
        </authorList>
    </citation>
    <scope>IDENTIFICATION</scope>
</reference>
<name>A0A3Q0G066_ALLSI</name>
<gene>
    <name evidence="2" type="primary">LOC112548884</name>
</gene>
<dbReference type="KEGG" id="asn:112548884"/>